<evidence type="ECO:0000256" key="2">
    <source>
        <dbReference type="SAM" id="SignalP"/>
    </source>
</evidence>
<keyword evidence="1" id="KW-1133">Transmembrane helix</keyword>
<evidence type="ECO:0000313" key="4">
    <source>
        <dbReference type="Proteomes" id="UP001500630"/>
    </source>
</evidence>
<accession>A0ABP7A676</accession>
<keyword evidence="1" id="KW-0812">Transmembrane</keyword>
<feature type="transmembrane region" description="Helical" evidence="1">
    <location>
        <begin position="73"/>
        <end position="94"/>
    </location>
</feature>
<reference evidence="4" key="1">
    <citation type="journal article" date="2019" name="Int. J. Syst. Evol. Microbiol.">
        <title>The Global Catalogue of Microorganisms (GCM) 10K type strain sequencing project: providing services to taxonomists for standard genome sequencing and annotation.</title>
        <authorList>
            <consortium name="The Broad Institute Genomics Platform"/>
            <consortium name="The Broad Institute Genome Sequencing Center for Infectious Disease"/>
            <person name="Wu L."/>
            <person name="Ma J."/>
        </authorList>
    </citation>
    <scope>NUCLEOTIDE SEQUENCE [LARGE SCALE GENOMIC DNA]</scope>
    <source>
        <strain evidence="4">JCM 17326</strain>
    </source>
</reference>
<proteinExistence type="predicted"/>
<keyword evidence="2" id="KW-0732">Signal</keyword>
<gene>
    <name evidence="3" type="ORF">GCM10022419_134050</name>
</gene>
<evidence type="ECO:0000256" key="1">
    <source>
        <dbReference type="SAM" id="Phobius"/>
    </source>
</evidence>
<evidence type="ECO:0000313" key="3">
    <source>
        <dbReference type="EMBL" id="GAA3625670.1"/>
    </source>
</evidence>
<feature type="transmembrane region" description="Helical" evidence="1">
    <location>
        <begin position="106"/>
        <end position="130"/>
    </location>
</feature>
<protein>
    <recommendedName>
        <fullName evidence="5">Tat (Twin-arginine translocation) pathway signal sequence</fullName>
    </recommendedName>
</protein>
<keyword evidence="4" id="KW-1185">Reference proteome</keyword>
<feature type="transmembrane region" description="Helical" evidence="1">
    <location>
        <begin position="231"/>
        <end position="250"/>
    </location>
</feature>
<evidence type="ECO:0008006" key="5">
    <source>
        <dbReference type="Google" id="ProtNLM"/>
    </source>
</evidence>
<feature type="chain" id="PRO_5045942389" description="Tat (Twin-arginine translocation) pathway signal sequence" evidence="2">
    <location>
        <begin position="22"/>
        <end position="268"/>
    </location>
</feature>
<organism evidence="3 4">
    <name type="scientific">Nonomuraea rosea</name>
    <dbReference type="NCBI Taxonomy" id="638574"/>
    <lineage>
        <taxon>Bacteria</taxon>
        <taxon>Bacillati</taxon>
        <taxon>Actinomycetota</taxon>
        <taxon>Actinomycetes</taxon>
        <taxon>Streptosporangiales</taxon>
        <taxon>Streptosporangiaceae</taxon>
        <taxon>Nonomuraea</taxon>
    </lineage>
</organism>
<sequence length="268" mass="28243">MLAAFAVVLAAAFVVAPGTLAASRPGGGFADQFSLVETLGKAFVEYWRSGDRDLSPSLERVVDYWFRYHVAKAVIAAILLIVLVVLGVLLWRAFLRAGALGAGRRAALASAGVLVTMPALFSLMVVMANVQGAVAPFASLLSLLPVGASDGVLADTFDQVRQRLAESAAAGHRTPPALEVMISDYALYHVTLVVIGSIVAVVLIGMSIVLWRRSARTGSSDRRTRRVLRSFGVLSTVLSLIMIVVVAANMTNVADPAPALLALFDGGR</sequence>
<dbReference type="Proteomes" id="UP001500630">
    <property type="component" value="Unassembled WGS sequence"/>
</dbReference>
<feature type="transmembrane region" description="Helical" evidence="1">
    <location>
        <begin position="186"/>
        <end position="211"/>
    </location>
</feature>
<dbReference type="EMBL" id="BAABDQ010000079">
    <property type="protein sequence ID" value="GAA3625670.1"/>
    <property type="molecule type" value="Genomic_DNA"/>
</dbReference>
<keyword evidence="1" id="KW-0472">Membrane</keyword>
<feature type="signal peptide" evidence="2">
    <location>
        <begin position="1"/>
        <end position="21"/>
    </location>
</feature>
<comment type="caution">
    <text evidence="3">The sequence shown here is derived from an EMBL/GenBank/DDBJ whole genome shotgun (WGS) entry which is preliminary data.</text>
</comment>
<dbReference type="RefSeq" id="WP_345580712.1">
    <property type="nucleotide sequence ID" value="NZ_BAABDQ010000079.1"/>
</dbReference>
<name>A0ABP7A676_9ACTN</name>